<dbReference type="SUPFAM" id="SSF49785">
    <property type="entry name" value="Galactose-binding domain-like"/>
    <property type="match status" value="1"/>
</dbReference>
<dbReference type="OrthoDB" id="42561at2759"/>
<feature type="region of interest" description="Disordered" evidence="6">
    <location>
        <begin position="711"/>
        <end position="739"/>
    </location>
</feature>
<reference evidence="8 9" key="1">
    <citation type="submission" date="2019-03" db="EMBL/GenBank/DDBJ databases">
        <title>Sequencing 23 genomes of Wallemia ichthyophaga.</title>
        <authorList>
            <person name="Gostincar C."/>
        </authorList>
    </citation>
    <scope>NUCLEOTIDE SEQUENCE [LARGE SCALE GENOMIC DNA]</scope>
    <source>
        <strain evidence="8 9">EXF-5753</strain>
    </source>
</reference>
<evidence type="ECO:0000256" key="5">
    <source>
        <dbReference type="ARBA" id="ARBA00023242"/>
    </source>
</evidence>
<dbReference type="CDD" id="cd12148">
    <property type="entry name" value="fungal_TF_MHR"/>
    <property type="match status" value="1"/>
</dbReference>
<dbReference type="InterPro" id="IPR007219">
    <property type="entry name" value="XnlR_reg_dom"/>
</dbReference>
<dbReference type="SMART" id="SM00906">
    <property type="entry name" value="Fungal_trans"/>
    <property type="match status" value="1"/>
</dbReference>
<dbReference type="GO" id="GO:0003677">
    <property type="term" value="F:DNA binding"/>
    <property type="evidence" value="ECO:0007669"/>
    <property type="project" value="InterPro"/>
</dbReference>
<dbReference type="Pfam" id="PF08547">
    <property type="entry name" value="CIA30"/>
    <property type="match status" value="1"/>
</dbReference>
<dbReference type="PANTHER" id="PTHR47338">
    <property type="entry name" value="ZN(II)2CYS6 TRANSCRIPTION FACTOR (EUROFUNG)-RELATED"/>
    <property type="match status" value="1"/>
</dbReference>
<evidence type="ECO:0000256" key="6">
    <source>
        <dbReference type="SAM" id="MobiDB-lite"/>
    </source>
</evidence>
<dbReference type="InterPro" id="IPR008979">
    <property type="entry name" value="Galactose-bd-like_sf"/>
</dbReference>
<dbReference type="Pfam" id="PF04082">
    <property type="entry name" value="Fungal_trans"/>
    <property type="match status" value="1"/>
</dbReference>
<dbReference type="SMART" id="SM00248">
    <property type="entry name" value="ANK"/>
    <property type="match status" value="3"/>
</dbReference>
<dbReference type="AlphaFoldDB" id="A0A4T0FXW3"/>
<feature type="region of interest" description="Disordered" evidence="6">
    <location>
        <begin position="242"/>
        <end position="278"/>
    </location>
</feature>
<dbReference type="Proteomes" id="UP000310189">
    <property type="component" value="Unassembled WGS sequence"/>
</dbReference>
<dbReference type="InterPro" id="IPR050815">
    <property type="entry name" value="TF_fung"/>
</dbReference>
<evidence type="ECO:0000313" key="8">
    <source>
        <dbReference type="EMBL" id="TIA93608.1"/>
    </source>
</evidence>
<gene>
    <name evidence="8" type="ORF">E3P99_00007</name>
</gene>
<evidence type="ECO:0000313" key="9">
    <source>
        <dbReference type="Proteomes" id="UP000310189"/>
    </source>
</evidence>
<dbReference type="Gene3D" id="1.25.40.20">
    <property type="entry name" value="Ankyrin repeat-containing domain"/>
    <property type="match status" value="1"/>
</dbReference>
<accession>A0A4T0FXW3</accession>
<name>A0A4T0FXW3_9BASI</name>
<feature type="compositionally biased region" description="Polar residues" evidence="6">
    <location>
        <begin position="242"/>
        <end position="263"/>
    </location>
</feature>
<dbReference type="InterPro" id="IPR002110">
    <property type="entry name" value="Ankyrin_rpt"/>
</dbReference>
<dbReference type="SUPFAM" id="SSF48403">
    <property type="entry name" value="Ankyrin repeat"/>
    <property type="match status" value="1"/>
</dbReference>
<protein>
    <recommendedName>
        <fullName evidence="7">Xylanolytic transcriptional activator regulatory domain-containing protein</fullName>
    </recommendedName>
</protein>
<evidence type="ECO:0000256" key="3">
    <source>
        <dbReference type="ARBA" id="ARBA00023015"/>
    </source>
</evidence>
<proteinExistence type="predicted"/>
<feature type="domain" description="Xylanolytic transcriptional activator regulatory" evidence="7">
    <location>
        <begin position="419"/>
        <end position="498"/>
    </location>
</feature>
<dbReference type="GO" id="GO:0008270">
    <property type="term" value="F:zinc ion binding"/>
    <property type="evidence" value="ECO:0007669"/>
    <property type="project" value="InterPro"/>
</dbReference>
<keyword evidence="4" id="KW-0804">Transcription</keyword>
<feature type="region of interest" description="Disordered" evidence="6">
    <location>
        <begin position="154"/>
        <end position="191"/>
    </location>
</feature>
<comment type="subcellular location">
    <subcellularLocation>
        <location evidence="1">Nucleus</location>
    </subcellularLocation>
</comment>
<evidence type="ECO:0000256" key="2">
    <source>
        <dbReference type="ARBA" id="ARBA00022723"/>
    </source>
</evidence>
<dbReference type="InterPro" id="IPR036770">
    <property type="entry name" value="Ankyrin_rpt-contain_sf"/>
</dbReference>
<dbReference type="PANTHER" id="PTHR47338:SF5">
    <property type="entry name" value="ZN(II)2CYS6 TRANSCRIPTION FACTOR (EUROFUNG)"/>
    <property type="match status" value="1"/>
</dbReference>
<comment type="caution">
    <text evidence="8">The sequence shown here is derived from an EMBL/GenBank/DDBJ whole genome shotgun (WGS) entry which is preliminary data.</text>
</comment>
<dbReference type="GO" id="GO:0006351">
    <property type="term" value="P:DNA-templated transcription"/>
    <property type="evidence" value="ECO:0007669"/>
    <property type="project" value="InterPro"/>
</dbReference>
<feature type="region of interest" description="Disordered" evidence="6">
    <location>
        <begin position="895"/>
        <end position="920"/>
    </location>
</feature>
<dbReference type="GO" id="GO:0005634">
    <property type="term" value="C:nucleus"/>
    <property type="evidence" value="ECO:0007669"/>
    <property type="project" value="UniProtKB-SubCell"/>
</dbReference>
<keyword evidence="9" id="KW-1185">Reference proteome</keyword>
<keyword evidence="2" id="KW-0479">Metal-binding</keyword>
<dbReference type="InterPro" id="IPR013857">
    <property type="entry name" value="NADH-UbQ_OxRdtase-assoc_prot30"/>
</dbReference>
<organism evidence="8 9">
    <name type="scientific">Wallemia hederae</name>
    <dbReference type="NCBI Taxonomy" id="1540922"/>
    <lineage>
        <taxon>Eukaryota</taxon>
        <taxon>Fungi</taxon>
        <taxon>Dikarya</taxon>
        <taxon>Basidiomycota</taxon>
        <taxon>Wallemiomycotina</taxon>
        <taxon>Wallemiomycetes</taxon>
        <taxon>Wallemiales</taxon>
        <taxon>Wallemiaceae</taxon>
        <taxon>Wallemia</taxon>
    </lineage>
</organism>
<evidence type="ECO:0000256" key="1">
    <source>
        <dbReference type="ARBA" id="ARBA00004123"/>
    </source>
</evidence>
<sequence>MDQEEVIFAARLNEVEEVEEAVKEYGVDAVLNARDERGNSMLHMVSANNHLDLLKKVVSVDDAFINTHKDALAATVLHQNESKSTALHWAATNGNKELAVYLCDLAKKLGGETEHKLTFATNQSGQSAASEAERGGHDDLVVELLARMDALDKGTQATQPDAEKSNEEASASSQQPEQSEQDFVVKARSRSPRADAPCLIEHYEHHHGSTQQEAKEIDKGASPLRRYTTDLIRGDRRATIVTNSQSTSDFSAKQCSYSDNNGHSIPPPKSRSEKEHESHLKIKTEHNLFASDSHGENSLAVLNDPMLKKELVMLFLDHMYPFNLVFHKPSLLYALEKDRLSPMLLNSIFALSARLSPHPKFQHIEPWKTGIDFAAIARRVLFDPDELGQCALDDAKLEVVQTALLLAAHDFGMGLFNRAYTYLGIAISQLKILGLNHDDFVMPAPEDTREKWIAREERRRTAWCVIMLDSVAAAINGRAKPFEEHDLKMFLPSDDVAFELAVGNVSDREFINSPPSSDNITTEFGYLIRIVNIFSNVMGYIYFHEKERMAKSSARSTSAANQTSQSPYSSQSCKHALAHWAQSLPPHLELSSINLNLAMMSMQAGANSSGWCYALMHAFAECSVFYLHSTVDPEANEETVRSSADRQNQSVGNMRAVIDALGTSGRKSPLLIYFVYVVSKWQLHVQGALDASMADMWDDELTELWRMDKTMLTGGNPPPVLEEEGSDSNSDKADEQPAPHTTMETIAKLLENASNNPTNLNTSVNPTDLNLLPSRNLLLSPPLPEVYDAATSAVSAAPSEQPSNQEKAPIFGLGLDNDQSSWTRTITSNMSNPYWKFLQRTVEQVAQRSKIIANASPTPTTPPVRLATLRSSADMSNFAVGCDADLGGRSEAALEYEEGNSSNSSSSTDADTHGHGKFAGKLDPFVPEQWKKTLEDGVTAKSGYAGFRTKTRTTLFGTACWDLSLHPYLAMRVRNNFSSVQKGQQEQSAGYFVNIQTEGAVRSDLFQHRLFVNGDSQWHTLVVPLSSFVLTNAGEASDQQLPMLREKVRTVGISLLANPDNRSVGRVEHSEKFDLDIEWIEAWNDSNPDVVAKQAESSDKENQQTL</sequence>
<keyword evidence="3" id="KW-0805">Transcription regulation</keyword>
<feature type="compositionally biased region" description="Low complexity" evidence="6">
    <location>
        <begin position="168"/>
        <end position="178"/>
    </location>
</feature>
<dbReference type="EMBL" id="SPNW01000001">
    <property type="protein sequence ID" value="TIA93608.1"/>
    <property type="molecule type" value="Genomic_DNA"/>
</dbReference>
<evidence type="ECO:0000259" key="7">
    <source>
        <dbReference type="SMART" id="SM00906"/>
    </source>
</evidence>
<dbReference type="GO" id="GO:0000981">
    <property type="term" value="F:DNA-binding transcription factor activity, RNA polymerase II-specific"/>
    <property type="evidence" value="ECO:0007669"/>
    <property type="project" value="InterPro"/>
</dbReference>
<evidence type="ECO:0000256" key="4">
    <source>
        <dbReference type="ARBA" id="ARBA00023163"/>
    </source>
</evidence>
<keyword evidence="5" id="KW-0539">Nucleus</keyword>